<reference evidence="4 5" key="1">
    <citation type="submission" date="2024-08" db="EMBL/GenBank/DDBJ databases">
        <title>The draft genome of Apodemus speciosus.</title>
        <authorList>
            <person name="Nabeshima K."/>
            <person name="Suzuki S."/>
            <person name="Onuma M."/>
        </authorList>
    </citation>
    <scope>NUCLEOTIDE SEQUENCE [LARGE SCALE GENOMIC DNA]</scope>
    <source>
        <strain evidence="4">IB14-021</strain>
    </source>
</reference>
<name>A0ABQ0EPM9_APOSI</name>
<protein>
    <submittedName>
        <fullName evidence="4">Selection and upkeep of intraepithelial T-cells protein 8</fullName>
    </submittedName>
</protein>
<comment type="subcellular location">
    <subcellularLocation>
        <location evidence="1">Membrane</location>
    </subcellularLocation>
</comment>
<dbReference type="PANTHER" id="PTHR24100:SF51">
    <property type="entry name" value="SELECTION AND UPKEEP OF INTRAEPITHELIAL T-CELLS PROTEIN 7-RELATED"/>
    <property type="match status" value="1"/>
</dbReference>
<sequence length="84" mass="9564">MEVCRFREDKSKLIYQYRGGHGVNGEAAPEYVKHTEFVKEDIENGKVALRIKNISSLDDGPYQSSFNDSGFSYVAFMKLSVHLD</sequence>
<evidence type="ECO:0000256" key="2">
    <source>
        <dbReference type="ARBA" id="ARBA00023136"/>
    </source>
</evidence>
<dbReference type="InterPro" id="IPR050504">
    <property type="entry name" value="IgSF_BTN/MOG"/>
</dbReference>
<dbReference type="PANTHER" id="PTHR24100">
    <property type="entry name" value="BUTYROPHILIN"/>
    <property type="match status" value="1"/>
</dbReference>
<evidence type="ECO:0000313" key="4">
    <source>
        <dbReference type="EMBL" id="GAB1288746.1"/>
    </source>
</evidence>
<evidence type="ECO:0000256" key="1">
    <source>
        <dbReference type="ARBA" id="ARBA00004370"/>
    </source>
</evidence>
<evidence type="ECO:0000313" key="5">
    <source>
        <dbReference type="Proteomes" id="UP001623349"/>
    </source>
</evidence>
<evidence type="ECO:0000256" key="3">
    <source>
        <dbReference type="ARBA" id="ARBA00023319"/>
    </source>
</evidence>
<organism evidence="4 5">
    <name type="scientific">Apodemus speciosus</name>
    <name type="common">Large Japanese field mouse</name>
    <dbReference type="NCBI Taxonomy" id="105296"/>
    <lineage>
        <taxon>Eukaryota</taxon>
        <taxon>Metazoa</taxon>
        <taxon>Chordata</taxon>
        <taxon>Craniata</taxon>
        <taxon>Vertebrata</taxon>
        <taxon>Euteleostomi</taxon>
        <taxon>Mammalia</taxon>
        <taxon>Eutheria</taxon>
        <taxon>Euarchontoglires</taxon>
        <taxon>Glires</taxon>
        <taxon>Rodentia</taxon>
        <taxon>Myomorpha</taxon>
        <taxon>Muroidea</taxon>
        <taxon>Muridae</taxon>
        <taxon>Murinae</taxon>
        <taxon>Apodemus</taxon>
    </lineage>
</organism>
<dbReference type="Proteomes" id="UP001623349">
    <property type="component" value="Unassembled WGS sequence"/>
</dbReference>
<dbReference type="InterPro" id="IPR013783">
    <property type="entry name" value="Ig-like_fold"/>
</dbReference>
<comment type="caution">
    <text evidence="4">The sequence shown here is derived from an EMBL/GenBank/DDBJ whole genome shotgun (WGS) entry which is preliminary data.</text>
</comment>
<keyword evidence="5" id="KW-1185">Reference proteome</keyword>
<dbReference type="Gene3D" id="2.60.40.10">
    <property type="entry name" value="Immunoglobulins"/>
    <property type="match status" value="1"/>
</dbReference>
<proteinExistence type="predicted"/>
<keyword evidence="2" id="KW-0472">Membrane</keyword>
<gene>
    <name evidence="4" type="ORF">APTSU1_000397600</name>
</gene>
<dbReference type="EMBL" id="BAAFST010000004">
    <property type="protein sequence ID" value="GAB1288746.1"/>
    <property type="molecule type" value="Genomic_DNA"/>
</dbReference>
<keyword evidence="3" id="KW-0393">Immunoglobulin domain</keyword>
<accession>A0ABQ0EPM9</accession>